<protein>
    <submittedName>
        <fullName evidence="2">Uncharacterized protein</fullName>
    </submittedName>
</protein>
<evidence type="ECO:0000313" key="2">
    <source>
        <dbReference type="EMBL" id="EHY65532.1"/>
    </source>
</evidence>
<dbReference type="AlphaFoldDB" id="H8ZCZ2"/>
<feature type="coiled-coil region" evidence="1">
    <location>
        <begin position="626"/>
        <end position="689"/>
    </location>
</feature>
<name>H8ZCZ2_NEMA1</name>
<accession>H8ZCZ2</accession>
<sequence length="1122" mass="130992">MFSIMKSNLSKRKNQLLESKEVATEDLRTYKIRQEEKERAICRAKIYMLIGVAILCHVWDRFLTVDGLRNVQIKAAAISEETISEEAIPEETEEGGVDSRIMPVLKEEARNIGFMHRKRFFSPEIKLDYCIPLEEADRKNPVYRFKRNCSLDKVRDDNELLYKGDLLKYKKEYFNTLLNMFPSLGECVSILSDDLDSFYTFINSANVKEHKYKILASLLMLAEGKSVPLSFNKSYDRTELVLKKTNSEEEHFRVSMNVLVKTSKEETESTDVFEEVLQEKAIEVINFFIENRENKVFIEEKGSSEPSDCDMHEKVQFVNSPAFLIQTYIHHCLETTKEAVLFIHTAYCLLGEWMPQKEESSRKEKMENIARYLISRYIEREGERRAERDNAFFKSIVSEENRPFYIEQIDITHMKKKPLQDDYICSLRDLLYVGVASDVVPVPIKTDNLSASSPALGINPLDDKHIQEDAKPTLSSGFTDPAEAVLLAILMSIAYDANNNIYRVDHIESASEELKSFFKKYSSVREQAGKKMHDDWNKVVGGLSNPKIRYMRPDRNQLMPGIINMLYVIKEISGFSDTVNLKIDALRNLMDMVADDEIVISNYNKFKNMDECSEKANIKMNLIDMLNKQNQRMQTFLKEKQKVLEKKQIVLKEKQKVRKKENAKIEERLDMMEGEIQELQKENDQRNQDIIVYSISKHRTRCESRKRYLEDNVFGYLSRIVRKISFNNNIKLCLSKHKWVTNEKYSDFEKRIEIEYKLNEHLEDKHHYSVSISIEIGSELGKDHIRLDNRKLSIYESTESPIIGMLNSYKDEGIETNEPKEENKNPLTLNKHVGPTLLYEKEHRIVDALLLNSLTHNMDCINENVWGLLLYAIEKKLDKNHPFLRLADNILHSACFMNTMIRNTMFIFLSHISVDKHYPNITGIDKSIDEEYISYTICEVLYLAQSTKFVSQTMYANILTDLMISLQRKCSNDNYKSNDRPEELFSTIQCEPLLIEILTLNGTTMNYITKIIQSIGGVEAKYTASDYKRFGNRSLMWIIYSAQRFRYTRWSKVVQGCYNLIDIESFKNDSGYILHCSNTNTWFVKKMTSVFEGVKHIVCVENDRESMERFSTIQSHLMENHW</sequence>
<reference evidence="2" key="1">
    <citation type="submission" date="2011-03" db="EMBL/GenBank/DDBJ databases">
        <title>The Genome Sequence of Nematocida sp1 strain ERTm2.</title>
        <authorList>
            <consortium name="The Broad Institute Genome Sequencing Platform"/>
            <consortium name="The Broad Institute Genome Sequencing Center for Infectious Disease"/>
            <person name="Cuomo C."/>
            <person name="Troemel E."/>
            <person name="Young S.K."/>
            <person name="Zeng Q."/>
            <person name="Gargeya S."/>
            <person name="Fitzgerald M."/>
            <person name="Haas B."/>
            <person name="Abouelleil A."/>
            <person name="Alvarado L."/>
            <person name="Arachchi H.M."/>
            <person name="Berlin A."/>
            <person name="Brown A."/>
            <person name="Chapman S.B."/>
            <person name="Chen Z."/>
            <person name="Dunbar C."/>
            <person name="Freedman E."/>
            <person name="Gearin G."/>
            <person name="Gellesch M."/>
            <person name="Goldberg J."/>
            <person name="Griggs A."/>
            <person name="Gujja S."/>
            <person name="Heilman E.R."/>
            <person name="Heiman D."/>
            <person name="Howarth C."/>
            <person name="Larson L."/>
            <person name="Lui A."/>
            <person name="MacDonald P.J.P."/>
            <person name="Mehta T."/>
            <person name="Montmayeur A."/>
            <person name="Murphy C."/>
            <person name="Neiman D."/>
            <person name="Pearson M."/>
            <person name="Priest M."/>
            <person name="Roberts A."/>
            <person name="Saif S."/>
            <person name="Shea T."/>
            <person name="Shenoy N."/>
            <person name="Sisk P."/>
            <person name="Stolte C."/>
            <person name="Sykes S."/>
            <person name="White J."/>
            <person name="Yandava C."/>
            <person name="Wortman J."/>
            <person name="Nusbaum C."/>
            <person name="Birren B."/>
        </authorList>
    </citation>
    <scope>NUCLEOTIDE SEQUENCE</scope>
    <source>
        <strain evidence="2">ERTm2</strain>
    </source>
</reference>
<dbReference type="EMBL" id="JH604635">
    <property type="protein sequence ID" value="EHY65532.1"/>
    <property type="molecule type" value="Genomic_DNA"/>
</dbReference>
<organism evidence="2">
    <name type="scientific">Nematocida ausubeli (strain ATCC PRA-371 / ERTm2)</name>
    <name type="common">Nematode killer fungus</name>
    <dbReference type="NCBI Taxonomy" id="1913371"/>
    <lineage>
        <taxon>Eukaryota</taxon>
        <taxon>Fungi</taxon>
        <taxon>Fungi incertae sedis</taxon>
        <taxon>Microsporidia</taxon>
        <taxon>Nematocida</taxon>
    </lineage>
</organism>
<dbReference type="HOGENOM" id="CLU_009683_0_0_1"/>
<proteinExistence type="predicted"/>
<gene>
    <name evidence="2" type="ORF">NERG_01139</name>
</gene>
<dbReference type="Proteomes" id="UP000005622">
    <property type="component" value="Unassembled WGS sequence"/>
</dbReference>
<evidence type="ECO:0000256" key="1">
    <source>
        <dbReference type="SAM" id="Coils"/>
    </source>
</evidence>
<keyword evidence="1" id="KW-0175">Coiled coil</keyword>